<dbReference type="EMBL" id="MHOT01000010">
    <property type="protein sequence ID" value="OGZ69449.1"/>
    <property type="molecule type" value="Genomic_DNA"/>
</dbReference>
<evidence type="ECO:0000313" key="3">
    <source>
        <dbReference type="Proteomes" id="UP000178820"/>
    </source>
</evidence>
<sequence length="64" mass="7552">MLLDLLRIKDLLQIAYFGHKFAIIFRRAYGQAEKFYQISGSKSSIFATILNTQQVYYLELKNIF</sequence>
<name>A0A1G2I492_9BACT</name>
<dbReference type="Proteomes" id="UP000178820">
    <property type="component" value="Unassembled WGS sequence"/>
</dbReference>
<proteinExistence type="predicted"/>
<evidence type="ECO:0000313" key="1">
    <source>
        <dbReference type="EMBL" id="OGZ69447.1"/>
    </source>
</evidence>
<accession>A0A1G2I492</accession>
<gene>
    <name evidence="1" type="ORF">A3D44_03425</name>
    <name evidence="2" type="ORF">A3D44_03435</name>
</gene>
<dbReference type="AlphaFoldDB" id="A0A1G2I492"/>
<comment type="caution">
    <text evidence="1">The sequence shown here is derived from an EMBL/GenBank/DDBJ whole genome shotgun (WGS) entry which is preliminary data.</text>
</comment>
<evidence type="ECO:0000313" key="2">
    <source>
        <dbReference type="EMBL" id="OGZ69449.1"/>
    </source>
</evidence>
<protein>
    <submittedName>
        <fullName evidence="1">Uncharacterized protein</fullName>
    </submittedName>
</protein>
<dbReference type="EMBL" id="MHOT01000010">
    <property type="protein sequence ID" value="OGZ69447.1"/>
    <property type="molecule type" value="Genomic_DNA"/>
</dbReference>
<organism evidence="1 3">
    <name type="scientific">Candidatus Staskawiczbacteria bacterium RIFCSPHIGHO2_02_FULL_42_22</name>
    <dbReference type="NCBI Taxonomy" id="1802207"/>
    <lineage>
        <taxon>Bacteria</taxon>
        <taxon>Candidatus Staskawicziibacteriota</taxon>
    </lineage>
</organism>
<reference evidence="1 3" key="1">
    <citation type="journal article" date="2016" name="Nat. Commun.">
        <title>Thousands of microbial genomes shed light on interconnected biogeochemical processes in an aquifer system.</title>
        <authorList>
            <person name="Anantharaman K."/>
            <person name="Brown C.T."/>
            <person name="Hug L.A."/>
            <person name="Sharon I."/>
            <person name="Castelle C.J."/>
            <person name="Probst A.J."/>
            <person name="Thomas B.C."/>
            <person name="Singh A."/>
            <person name="Wilkins M.J."/>
            <person name="Karaoz U."/>
            <person name="Brodie E.L."/>
            <person name="Williams K.H."/>
            <person name="Hubbard S.S."/>
            <person name="Banfield J.F."/>
        </authorList>
    </citation>
    <scope>NUCLEOTIDE SEQUENCE [LARGE SCALE GENOMIC DNA]</scope>
</reference>